<evidence type="ECO:0000256" key="4">
    <source>
        <dbReference type="ARBA" id="ARBA00049429"/>
    </source>
</evidence>
<dbReference type="HAMAP" id="MF_00242">
    <property type="entry name" value="Arg_deiminase"/>
    <property type="match status" value="1"/>
</dbReference>
<dbReference type="NCBIfam" id="NF002381">
    <property type="entry name" value="PRK01388.1"/>
    <property type="match status" value="1"/>
</dbReference>
<keyword evidence="8" id="KW-1185">Reference proteome</keyword>
<dbReference type="GO" id="GO:0005737">
    <property type="term" value="C:cytoplasm"/>
    <property type="evidence" value="ECO:0007669"/>
    <property type="project" value="UniProtKB-SubCell"/>
</dbReference>
<dbReference type="SUPFAM" id="SSF55909">
    <property type="entry name" value="Pentein"/>
    <property type="match status" value="1"/>
</dbReference>
<evidence type="ECO:0000256" key="5">
    <source>
        <dbReference type="HAMAP-Rule" id="MF_00242"/>
    </source>
</evidence>
<evidence type="ECO:0000256" key="3">
    <source>
        <dbReference type="ARBA" id="ARBA00022801"/>
    </source>
</evidence>
<dbReference type="Pfam" id="PF02274">
    <property type="entry name" value="ADI"/>
    <property type="match status" value="1"/>
</dbReference>
<dbReference type="AlphaFoldDB" id="A0A0M6YL08"/>
<dbReference type="Gene3D" id="3.75.10.10">
    <property type="entry name" value="L-arginine/glycine Amidinotransferase, Chain A"/>
    <property type="match status" value="1"/>
</dbReference>
<dbReference type="UniPathway" id="UPA00254">
    <property type="reaction ID" value="UER00364"/>
</dbReference>
<dbReference type="InterPro" id="IPR003876">
    <property type="entry name" value="Arg_deiminase"/>
</dbReference>
<comment type="pathway">
    <text evidence="1 5">Amino-acid degradation; L-arginine degradation via ADI pathway; carbamoyl phosphate from L-arginine: step 1/2.</text>
</comment>
<keyword evidence="5" id="KW-0963">Cytoplasm</keyword>
<comment type="subcellular location">
    <subcellularLocation>
        <location evidence="5">Cytoplasm</location>
    </subcellularLocation>
</comment>
<dbReference type="Proteomes" id="UP000049222">
    <property type="component" value="Unassembled WGS sequence"/>
</dbReference>
<dbReference type="PIRSF" id="PIRSF006356">
    <property type="entry name" value="Arg_deiminase"/>
    <property type="match status" value="1"/>
</dbReference>
<evidence type="ECO:0000313" key="7">
    <source>
        <dbReference type="EMBL" id="CTQ50345.1"/>
    </source>
</evidence>
<evidence type="ECO:0000256" key="1">
    <source>
        <dbReference type="ARBA" id="ARBA00005213"/>
    </source>
</evidence>
<evidence type="ECO:0000313" key="8">
    <source>
        <dbReference type="Proteomes" id="UP000049222"/>
    </source>
</evidence>
<name>A0A0M6YL08_9RHOB</name>
<dbReference type="EC" id="3.5.3.6" evidence="5"/>
<dbReference type="PRINTS" id="PR01466">
    <property type="entry name" value="ARGDEIMINASE"/>
</dbReference>
<proteinExistence type="inferred from homology"/>
<keyword evidence="5" id="KW-0056">Arginine metabolism</keyword>
<dbReference type="EMBL" id="CXSU01000012">
    <property type="protein sequence ID" value="CTQ50345.1"/>
    <property type="molecule type" value="Genomic_DNA"/>
</dbReference>
<dbReference type="STRING" id="420998.JDO7802_02368"/>
<dbReference type="RefSeq" id="WP_055085790.1">
    <property type="nucleotide sequence ID" value="NZ_CXSU01000012.1"/>
</dbReference>
<dbReference type="GO" id="GO:0019546">
    <property type="term" value="P:L-arginine deiminase pathway"/>
    <property type="evidence" value="ECO:0007669"/>
    <property type="project" value="TreeGrafter"/>
</dbReference>
<dbReference type="PANTHER" id="PTHR47271">
    <property type="entry name" value="ARGININE DEIMINASE"/>
    <property type="match status" value="1"/>
</dbReference>
<dbReference type="PANTHER" id="PTHR47271:SF2">
    <property type="entry name" value="ARGININE DEIMINASE"/>
    <property type="match status" value="1"/>
</dbReference>
<dbReference type="Gene3D" id="1.10.3930.10">
    <property type="entry name" value="Arginine deiminase"/>
    <property type="match status" value="1"/>
</dbReference>
<protein>
    <recommendedName>
        <fullName evidence="5">Arginine deiminase</fullName>
        <shortName evidence="5">ADI</shortName>
        <ecNumber evidence="5">3.5.3.6</ecNumber>
    </recommendedName>
    <alternativeName>
        <fullName evidence="5">Arginine dihydrolase</fullName>
        <shortName evidence="5">AD</shortName>
    </alternativeName>
</protein>
<gene>
    <name evidence="7" type="primary">arcA_2</name>
    <name evidence="5" type="synonym">arcA</name>
    <name evidence="7" type="ORF">JDO7802_02368</name>
</gene>
<sequence length="404" mass="42941">MTGAPGVLSETGRLRAVLVCEPGPAQARLTPATCDAMLFDDVMWLERARSDHRAFRAELEYRGVEVVELRDLLIETVAKAPARKALIDARITSDTVGLGLRDEVRAWARELPADALADLLMGGLSVEEVPGPAKGLTAAILGADGLLVAPLPNLMFPRDSSAWIGGGVLRGSMRFPVRADETAILRTIHDHHPRFREAAHPWPVPGSAPLEGGDLMVLTPQTILVGMGERTAPQAVGQMARALFDAGQVERVIACTMPKGRASMHLDTVFTLCGPDLATTYGDVSGGIACHSVRPGTAPGTLDVRPEPAPFAGVVAAALGQTRLRIVETGGDRYVRAREQWDDGNNVLAVAPNVVLAYDRNTRTNTALRRAGVEVITFPGGELGRGRGGPRCLSCPLTRDAAEV</sequence>
<comment type="catalytic activity">
    <reaction evidence="4 5">
        <text>L-arginine + H2O = L-citrulline + NH4(+)</text>
        <dbReference type="Rhea" id="RHEA:19597"/>
        <dbReference type="ChEBI" id="CHEBI:15377"/>
        <dbReference type="ChEBI" id="CHEBI:28938"/>
        <dbReference type="ChEBI" id="CHEBI:32682"/>
        <dbReference type="ChEBI" id="CHEBI:57743"/>
        <dbReference type="EC" id="3.5.3.6"/>
    </reaction>
</comment>
<evidence type="ECO:0000256" key="2">
    <source>
        <dbReference type="ARBA" id="ARBA00010206"/>
    </source>
</evidence>
<accession>A0A0M6YL08</accession>
<feature type="active site" description="Amidino-cysteine intermediate" evidence="5 6">
    <location>
        <position position="392"/>
    </location>
</feature>
<dbReference type="OrthoDB" id="9807502at2"/>
<comment type="similarity">
    <text evidence="2 5">Belongs to the arginine deiminase family.</text>
</comment>
<reference evidence="7 8" key="1">
    <citation type="submission" date="2015-07" db="EMBL/GenBank/DDBJ databases">
        <authorList>
            <person name="Noorani M."/>
        </authorList>
    </citation>
    <scope>NUCLEOTIDE SEQUENCE [LARGE SCALE GENOMIC DNA]</scope>
    <source>
        <strain evidence="7 8">CECT 7802</strain>
    </source>
</reference>
<keyword evidence="3 5" id="KW-0378">Hydrolase</keyword>
<dbReference type="GO" id="GO:0016990">
    <property type="term" value="F:arginine deiminase activity"/>
    <property type="evidence" value="ECO:0007669"/>
    <property type="project" value="UniProtKB-UniRule"/>
</dbReference>
<evidence type="ECO:0000256" key="6">
    <source>
        <dbReference type="PIRSR" id="PIRSR006356-1"/>
    </source>
</evidence>
<organism evidence="7 8">
    <name type="scientific">Jannaschia donghaensis</name>
    <dbReference type="NCBI Taxonomy" id="420998"/>
    <lineage>
        <taxon>Bacteria</taxon>
        <taxon>Pseudomonadati</taxon>
        <taxon>Pseudomonadota</taxon>
        <taxon>Alphaproteobacteria</taxon>
        <taxon>Rhodobacterales</taxon>
        <taxon>Roseobacteraceae</taxon>
        <taxon>Jannaschia</taxon>
    </lineage>
</organism>